<dbReference type="GO" id="GO:0043565">
    <property type="term" value="F:sequence-specific DNA binding"/>
    <property type="evidence" value="ECO:0007669"/>
    <property type="project" value="TreeGrafter"/>
</dbReference>
<proteinExistence type="predicted"/>
<reference evidence="2 3" key="1">
    <citation type="submission" date="2019-12" db="EMBL/GenBank/DDBJ databases">
        <title>Spirosoma sp. HMF4905 genome sequencing and assembly.</title>
        <authorList>
            <person name="Kang H."/>
            <person name="Cha I."/>
            <person name="Kim H."/>
            <person name="Joh K."/>
        </authorList>
    </citation>
    <scope>NUCLEOTIDE SEQUENCE [LARGE SCALE GENOMIC DNA]</scope>
    <source>
        <strain evidence="2 3">HMF4905</strain>
    </source>
</reference>
<keyword evidence="3" id="KW-1185">Reference proteome</keyword>
<protein>
    <recommendedName>
        <fullName evidence="1">Transposase IS200-like domain-containing protein</fullName>
    </recommendedName>
</protein>
<accession>A0A7K1S746</accession>
<dbReference type="InterPro" id="IPR052715">
    <property type="entry name" value="RAYT_transposase"/>
</dbReference>
<feature type="domain" description="Transposase IS200-like" evidence="1">
    <location>
        <begin position="91"/>
        <end position="204"/>
    </location>
</feature>
<sequence>MLFHITPDRDGRYYTDMEPDIYRRKLPHIQPLFGTFFVTYRLYNSLPVSIRQQLREEYTFEKIRLAKSDEYSIKVADELNRHYFGRFDALLDLCAYCPAYLADEEVTKVVADSLHFWDSQRIDLIAYTIMSNHVHTVFTLLGEETEIGKTNSLKRLMHSVKSYSAHKANALLNLRGKFWEEESYDRLVRDTDELRRIVRYIVMNPVKAGLCKDWKNWTWSYVKPEYDEFS</sequence>
<dbReference type="EMBL" id="WPIN01000002">
    <property type="protein sequence ID" value="MVM29663.1"/>
    <property type="molecule type" value="Genomic_DNA"/>
</dbReference>
<evidence type="ECO:0000259" key="1">
    <source>
        <dbReference type="SMART" id="SM01321"/>
    </source>
</evidence>
<dbReference type="AlphaFoldDB" id="A0A7K1S746"/>
<dbReference type="InterPro" id="IPR002686">
    <property type="entry name" value="Transposase_17"/>
</dbReference>
<name>A0A7K1S746_9BACT</name>
<dbReference type="Gene3D" id="3.30.70.1290">
    <property type="entry name" value="Transposase IS200-like"/>
    <property type="match status" value="1"/>
</dbReference>
<evidence type="ECO:0000313" key="2">
    <source>
        <dbReference type="EMBL" id="MVM29663.1"/>
    </source>
</evidence>
<dbReference type="InterPro" id="IPR036515">
    <property type="entry name" value="Transposase_17_sf"/>
</dbReference>
<evidence type="ECO:0000313" key="3">
    <source>
        <dbReference type="Proteomes" id="UP000436006"/>
    </source>
</evidence>
<dbReference type="GO" id="GO:0006313">
    <property type="term" value="P:DNA transposition"/>
    <property type="evidence" value="ECO:0007669"/>
    <property type="project" value="InterPro"/>
</dbReference>
<dbReference type="PANTHER" id="PTHR36966:SF1">
    <property type="entry name" value="REP-ASSOCIATED TYROSINE TRANSPOSASE"/>
    <property type="match status" value="1"/>
</dbReference>
<comment type="caution">
    <text evidence="2">The sequence shown here is derived from an EMBL/GenBank/DDBJ whole genome shotgun (WGS) entry which is preliminary data.</text>
</comment>
<dbReference type="SMART" id="SM01321">
    <property type="entry name" value="Y1_Tnp"/>
    <property type="match status" value="1"/>
</dbReference>
<dbReference type="SUPFAM" id="SSF143422">
    <property type="entry name" value="Transposase IS200-like"/>
    <property type="match status" value="1"/>
</dbReference>
<dbReference type="PANTHER" id="PTHR36966">
    <property type="entry name" value="REP-ASSOCIATED TYROSINE TRANSPOSASE"/>
    <property type="match status" value="1"/>
</dbReference>
<dbReference type="Pfam" id="PF01797">
    <property type="entry name" value="Y1_Tnp"/>
    <property type="match status" value="1"/>
</dbReference>
<dbReference type="Proteomes" id="UP000436006">
    <property type="component" value="Unassembled WGS sequence"/>
</dbReference>
<organism evidence="2 3">
    <name type="scientific">Spirosoma arboris</name>
    <dbReference type="NCBI Taxonomy" id="2682092"/>
    <lineage>
        <taxon>Bacteria</taxon>
        <taxon>Pseudomonadati</taxon>
        <taxon>Bacteroidota</taxon>
        <taxon>Cytophagia</taxon>
        <taxon>Cytophagales</taxon>
        <taxon>Cytophagaceae</taxon>
        <taxon>Spirosoma</taxon>
    </lineage>
</organism>
<dbReference type="GO" id="GO:0004803">
    <property type="term" value="F:transposase activity"/>
    <property type="evidence" value="ECO:0007669"/>
    <property type="project" value="InterPro"/>
</dbReference>
<gene>
    <name evidence="2" type="ORF">GO755_06440</name>
</gene>